<name>A0A3M0GQK4_9CORY</name>
<dbReference type="PANTHER" id="PTHR30619:SF7">
    <property type="entry name" value="BETA-LACTAMASE DOMAIN PROTEIN"/>
    <property type="match status" value="1"/>
</dbReference>
<reference evidence="8 9" key="1">
    <citation type="submission" date="2018-10" db="EMBL/GenBank/DDBJ databases">
        <title>Corynebacterium macginleyi genome sequencing and assembly of the type strain and two clinical samples.</title>
        <authorList>
            <person name="Bernier A.-M."/>
            <person name="Bernard K."/>
        </authorList>
    </citation>
    <scope>NUCLEOTIDE SEQUENCE [LARGE SCALE GENOMIC DNA]</scope>
    <source>
        <strain evidence="8 9">NML 120205</strain>
    </source>
</reference>
<feature type="transmembrane region" description="Helical" evidence="6">
    <location>
        <begin position="302"/>
        <end position="323"/>
    </location>
</feature>
<protein>
    <submittedName>
        <fullName evidence="8">ComEC/Rec2 family competence protein</fullName>
    </submittedName>
</protein>
<sequence length="470" mass="47665">MRELRLLPGALTSWAAVIAVLVFGQGWAVACIGSVVGVCVLARQWGQAIFCGVLAAAAAFVAAVRRARADAFEFGRFITGRVVAAPTQTSTGGWLIRLDVPGYPAQLLVFSPEPLAVPAGTQVTAAIQLSSSDQPGVGTVVANASHLSISAPPSGLAGWAAKVADNFRTVVVEAIGSSSQGLIPGMVLGDTSLQSPDERQLYIDTGLSHLSAVSGANVAIVCSFAAIVCAACAAGPRTRVTVSLAALATYVVLVGLEPSVQRAAVAGVVGLLAVLHSSTMEPIHALGLGILILLFVDSDLAVHFGFALSCAATFGIVLLSPLIYSQLAVTGWPAIVLRAVAVAIAADILTLPLIALMSGEVSVVSVLANILVAPATAPITVVGLLAAIAAQLGPLSIIAAGLLKVIEPAAWWINTIAHGVASLPVVTITAHPLFTLLGYGWVIAGLLYHRPWLTLAGVIVGIACLGAVAA</sequence>
<dbReference type="AlphaFoldDB" id="A0A3M0GQK4"/>
<feature type="transmembrane region" description="Helical" evidence="6">
    <location>
        <begin position="451"/>
        <end position="469"/>
    </location>
</feature>
<accession>A0A3M0GQK4</accession>
<proteinExistence type="predicted"/>
<dbReference type="PANTHER" id="PTHR30619">
    <property type="entry name" value="DNA INTERNALIZATION/COMPETENCE PROTEIN COMEC/REC2"/>
    <property type="match status" value="1"/>
</dbReference>
<dbReference type="OrthoDB" id="7177610at2"/>
<keyword evidence="4 6" id="KW-1133">Transmembrane helix</keyword>
<dbReference type="PROSITE" id="PS51257">
    <property type="entry name" value="PROKAR_LIPOPROTEIN"/>
    <property type="match status" value="1"/>
</dbReference>
<dbReference type="RefSeq" id="WP_121910438.1">
    <property type="nucleotide sequence ID" value="NZ_CP068291.1"/>
</dbReference>
<feature type="transmembrane region" description="Helical" evidence="6">
    <location>
        <begin position="335"/>
        <end position="357"/>
    </location>
</feature>
<gene>
    <name evidence="8" type="ORF">D9543_03105</name>
</gene>
<keyword evidence="2" id="KW-1003">Cell membrane</keyword>
<dbReference type="NCBIfam" id="TIGR00360">
    <property type="entry name" value="ComEC_N-term"/>
    <property type="match status" value="1"/>
</dbReference>
<feature type="transmembrane region" description="Helical" evidence="6">
    <location>
        <begin position="240"/>
        <end position="256"/>
    </location>
</feature>
<evidence type="ECO:0000256" key="3">
    <source>
        <dbReference type="ARBA" id="ARBA00022692"/>
    </source>
</evidence>
<evidence type="ECO:0000313" key="8">
    <source>
        <dbReference type="EMBL" id="RMB63000.1"/>
    </source>
</evidence>
<evidence type="ECO:0000256" key="2">
    <source>
        <dbReference type="ARBA" id="ARBA00022475"/>
    </source>
</evidence>
<feature type="transmembrane region" description="Helical" evidence="6">
    <location>
        <begin position="377"/>
        <end position="403"/>
    </location>
</feature>
<comment type="subcellular location">
    <subcellularLocation>
        <location evidence="1">Cell membrane</location>
        <topology evidence="1">Multi-pass membrane protein</topology>
    </subcellularLocation>
</comment>
<organism evidence="8 9">
    <name type="scientific">Corynebacterium macginleyi</name>
    <dbReference type="NCBI Taxonomy" id="38290"/>
    <lineage>
        <taxon>Bacteria</taxon>
        <taxon>Bacillati</taxon>
        <taxon>Actinomycetota</taxon>
        <taxon>Actinomycetes</taxon>
        <taxon>Mycobacteriales</taxon>
        <taxon>Corynebacteriaceae</taxon>
        <taxon>Corynebacterium</taxon>
    </lineage>
</organism>
<dbReference type="GO" id="GO:0005886">
    <property type="term" value="C:plasma membrane"/>
    <property type="evidence" value="ECO:0007669"/>
    <property type="project" value="UniProtKB-SubCell"/>
</dbReference>
<dbReference type="InterPro" id="IPR004477">
    <property type="entry name" value="ComEC_N"/>
</dbReference>
<evidence type="ECO:0000313" key="9">
    <source>
        <dbReference type="Proteomes" id="UP000270649"/>
    </source>
</evidence>
<keyword evidence="3 6" id="KW-0812">Transmembrane</keyword>
<dbReference type="Pfam" id="PF03772">
    <property type="entry name" value="Competence"/>
    <property type="match status" value="1"/>
</dbReference>
<comment type="caution">
    <text evidence="8">The sequence shown here is derived from an EMBL/GenBank/DDBJ whole genome shotgun (WGS) entry which is preliminary data.</text>
</comment>
<feature type="transmembrane region" description="Helical" evidence="6">
    <location>
        <begin position="210"/>
        <end position="234"/>
    </location>
</feature>
<dbReference type="InterPro" id="IPR052159">
    <property type="entry name" value="Competence_DNA_uptake"/>
</dbReference>
<dbReference type="EMBL" id="REGC01000003">
    <property type="protein sequence ID" value="RMB63000.1"/>
    <property type="molecule type" value="Genomic_DNA"/>
</dbReference>
<feature type="transmembrane region" description="Helical" evidence="6">
    <location>
        <begin position="263"/>
        <end position="296"/>
    </location>
</feature>
<dbReference type="Proteomes" id="UP000270649">
    <property type="component" value="Unassembled WGS sequence"/>
</dbReference>
<evidence type="ECO:0000256" key="1">
    <source>
        <dbReference type="ARBA" id="ARBA00004651"/>
    </source>
</evidence>
<feature type="transmembrane region" description="Helical" evidence="6">
    <location>
        <begin position="44"/>
        <end position="64"/>
    </location>
</feature>
<feature type="transmembrane region" description="Helical" evidence="6">
    <location>
        <begin position="415"/>
        <end position="439"/>
    </location>
</feature>
<dbReference type="GeneID" id="92745616"/>
<feature type="domain" description="ComEC/Rec2-related protein" evidence="7">
    <location>
        <begin position="186"/>
        <end position="448"/>
    </location>
</feature>
<evidence type="ECO:0000256" key="6">
    <source>
        <dbReference type="SAM" id="Phobius"/>
    </source>
</evidence>
<evidence type="ECO:0000256" key="5">
    <source>
        <dbReference type="ARBA" id="ARBA00023136"/>
    </source>
</evidence>
<evidence type="ECO:0000259" key="7">
    <source>
        <dbReference type="Pfam" id="PF03772"/>
    </source>
</evidence>
<evidence type="ECO:0000256" key="4">
    <source>
        <dbReference type="ARBA" id="ARBA00022989"/>
    </source>
</evidence>
<keyword evidence="5 6" id="KW-0472">Membrane</keyword>